<dbReference type="PANTHER" id="PTHR42687">
    <property type="entry name" value="L-THREONINE 3-DEHYDROGENASE"/>
    <property type="match status" value="1"/>
</dbReference>
<keyword evidence="4" id="KW-1185">Reference proteome</keyword>
<feature type="domain" description="3-beta hydroxysteroid dehydrogenase/isomerase" evidence="2">
    <location>
        <begin position="7"/>
        <end position="167"/>
    </location>
</feature>
<accession>A0ABT5ICD3</accession>
<dbReference type="InterPro" id="IPR002225">
    <property type="entry name" value="3Beta_OHSteriod_DH/Estase"/>
</dbReference>
<dbReference type="PANTHER" id="PTHR42687:SF1">
    <property type="entry name" value="L-THREONINE 3-DEHYDROGENASE, MITOCHONDRIAL"/>
    <property type="match status" value="1"/>
</dbReference>
<comment type="caution">
    <text evidence="3">The sequence shown here is derived from an EMBL/GenBank/DDBJ whole genome shotgun (WGS) entry which is preliminary data.</text>
</comment>
<evidence type="ECO:0000313" key="4">
    <source>
        <dbReference type="Proteomes" id="UP001216595"/>
    </source>
</evidence>
<reference evidence="3 4" key="1">
    <citation type="submission" date="2023-01" db="EMBL/GenBank/DDBJ databases">
        <title>Novel species of the genus Asticcacaulis isolated from rivers.</title>
        <authorList>
            <person name="Lu H."/>
        </authorList>
    </citation>
    <scope>NUCLEOTIDE SEQUENCE [LARGE SCALE GENOMIC DNA]</scope>
    <source>
        <strain evidence="3 4">DXS10W</strain>
    </source>
</reference>
<dbReference type="RefSeq" id="WP_272740267.1">
    <property type="nucleotide sequence ID" value="NZ_JAQQKW010000002.1"/>
</dbReference>
<name>A0ABT5ICD3_9CAUL</name>
<dbReference type="Pfam" id="PF01073">
    <property type="entry name" value="3Beta_HSD"/>
    <property type="match status" value="1"/>
</dbReference>
<sequence length="470" mass="52843">MRQTVFLTGATGNMGREVLKQLADTDDFEVRILVLPKEKSHPVIKRFSRHNRVRVVWGDLTRYEDVEKGVKGAGYVLHVGGMVSPLADRFPDLTHRVNVGGTANIVRAVKAQPDPDAIKLVYIGTVAETGSRNPPFHWGRTGDPIKISQFDHYAVSKAQAEAIVAESGLKHWVSLRQTGMAYPEIWKMSDPIMFHNPINGVFEWVSARDSGRLLTNICVSGVPDHFWRRFYNIGGGASCRVVNHEYMEKMFAVMGIADYRNVLSPHWFATQNFHGQWYSDSDELERLVPFRRDTIEDILAAISENVPVAVKLASRLFPRAISKRIEAMAKAEGGSLRWFADNDVEHINAYFGSREVCDRLARTWEGFDYVQPSKSPTTLDHGYDESRTPVDWDLALLKDAARFRGGKCLSDDLRGPYSVAAWQCSRGHTFTMTPNLYLKGGHWCPTCMINTDVYPEVVASNPFFGQVACG</sequence>
<protein>
    <submittedName>
        <fullName evidence="3">NAD(P)H-binding protein</fullName>
    </submittedName>
</protein>
<dbReference type="InterPro" id="IPR036291">
    <property type="entry name" value="NAD(P)-bd_dom_sf"/>
</dbReference>
<dbReference type="InterPro" id="IPR051225">
    <property type="entry name" value="NAD(P)_epim/dehydratase"/>
</dbReference>
<gene>
    <name evidence="3" type="ORF">PQU94_04320</name>
</gene>
<evidence type="ECO:0000313" key="3">
    <source>
        <dbReference type="EMBL" id="MDC7693505.1"/>
    </source>
</evidence>
<organism evidence="3 4">
    <name type="scientific">Asticcacaulis currens</name>
    <dbReference type="NCBI Taxonomy" id="2984210"/>
    <lineage>
        <taxon>Bacteria</taxon>
        <taxon>Pseudomonadati</taxon>
        <taxon>Pseudomonadota</taxon>
        <taxon>Alphaproteobacteria</taxon>
        <taxon>Caulobacterales</taxon>
        <taxon>Caulobacteraceae</taxon>
        <taxon>Asticcacaulis</taxon>
    </lineage>
</organism>
<evidence type="ECO:0000256" key="1">
    <source>
        <dbReference type="ARBA" id="ARBA00007637"/>
    </source>
</evidence>
<comment type="similarity">
    <text evidence="1">Belongs to the NAD(P)-dependent epimerase/dehydratase family.</text>
</comment>
<proteinExistence type="inferred from homology"/>
<dbReference type="EMBL" id="JAQQKW010000002">
    <property type="protein sequence ID" value="MDC7693505.1"/>
    <property type="molecule type" value="Genomic_DNA"/>
</dbReference>
<dbReference type="Gene3D" id="3.40.50.720">
    <property type="entry name" value="NAD(P)-binding Rossmann-like Domain"/>
    <property type="match status" value="1"/>
</dbReference>
<evidence type="ECO:0000259" key="2">
    <source>
        <dbReference type="Pfam" id="PF01073"/>
    </source>
</evidence>
<dbReference type="Proteomes" id="UP001216595">
    <property type="component" value="Unassembled WGS sequence"/>
</dbReference>
<dbReference type="SUPFAM" id="SSF51735">
    <property type="entry name" value="NAD(P)-binding Rossmann-fold domains"/>
    <property type="match status" value="1"/>
</dbReference>